<proteinExistence type="predicted"/>
<dbReference type="RefSeq" id="WP_396945937.1">
    <property type="nucleotide sequence ID" value="NZ_JBIRXV010000001.1"/>
</dbReference>
<organism evidence="1 2">
    <name type="scientific">Nocardia beijingensis</name>
    <dbReference type="NCBI Taxonomy" id="95162"/>
    <lineage>
        <taxon>Bacteria</taxon>
        <taxon>Bacillati</taxon>
        <taxon>Actinomycetota</taxon>
        <taxon>Actinomycetes</taxon>
        <taxon>Mycobacteriales</taxon>
        <taxon>Nocardiaceae</taxon>
        <taxon>Nocardia</taxon>
    </lineage>
</organism>
<accession>A0ABW7W8C5</accession>
<dbReference type="Proteomes" id="UP001611450">
    <property type="component" value="Unassembled WGS sequence"/>
</dbReference>
<comment type="caution">
    <text evidence="1">The sequence shown here is derived from an EMBL/GenBank/DDBJ whole genome shotgun (WGS) entry which is preliminary data.</text>
</comment>
<protein>
    <recommendedName>
        <fullName evidence="3">Threonine--tRNA ligase</fullName>
    </recommendedName>
</protein>
<keyword evidence="2" id="KW-1185">Reference proteome</keyword>
<reference evidence="1 2" key="1">
    <citation type="submission" date="2024-10" db="EMBL/GenBank/DDBJ databases">
        <title>The Natural Products Discovery Center: Release of the First 8490 Sequenced Strains for Exploring Actinobacteria Biosynthetic Diversity.</title>
        <authorList>
            <person name="Kalkreuter E."/>
            <person name="Kautsar S.A."/>
            <person name="Yang D."/>
            <person name="Bader C.D."/>
            <person name="Teijaro C.N."/>
            <person name="Fluegel L."/>
            <person name="Davis C.M."/>
            <person name="Simpson J.R."/>
            <person name="Lauterbach L."/>
            <person name="Steele A.D."/>
            <person name="Gui C."/>
            <person name="Meng S."/>
            <person name="Li G."/>
            <person name="Viehrig K."/>
            <person name="Ye F."/>
            <person name="Su P."/>
            <person name="Kiefer A.F."/>
            <person name="Nichols A."/>
            <person name="Cepeda A.J."/>
            <person name="Yan W."/>
            <person name="Fan B."/>
            <person name="Jiang Y."/>
            <person name="Adhikari A."/>
            <person name="Zheng C.-J."/>
            <person name="Schuster L."/>
            <person name="Cowan T.M."/>
            <person name="Smanski M.J."/>
            <person name="Chevrette M.G."/>
            <person name="De Carvalho L.P.S."/>
            <person name="Shen B."/>
        </authorList>
    </citation>
    <scope>NUCLEOTIDE SEQUENCE [LARGE SCALE GENOMIC DNA]</scope>
    <source>
        <strain evidence="1 2">NPDC019626</strain>
    </source>
</reference>
<dbReference type="EMBL" id="JBIRXV010000001">
    <property type="protein sequence ID" value="MFI2319232.1"/>
    <property type="molecule type" value="Genomic_DNA"/>
</dbReference>
<evidence type="ECO:0000313" key="1">
    <source>
        <dbReference type="EMBL" id="MFI2319232.1"/>
    </source>
</evidence>
<gene>
    <name evidence="1" type="ORF">ACH47G_01970</name>
</gene>
<name>A0ABW7W8C5_9NOCA</name>
<evidence type="ECO:0000313" key="2">
    <source>
        <dbReference type="Proteomes" id="UP001611450"/>
    </source>
</evidence>
<evidence type="ECO:0008006" key="3">
    <source>
        <dbReference type="Google" id="ProtNLM"/>
    </source>
</evidence>
<sequence>MRGIQLNDAHIFCTAEQAATEVAGALAMIADACAALDIRAARVGALLAVHSAALWEVS</sequence>